<protein>
    <recommendedName>
        <fullName evidence="4">UDP-3-O-(3-hydroxymyristoyl)glucosamine N-acyltransferase</fullName>
    </recommendedName>
</protein>
<dbReference type="Gene3D" id="2.160.10.10">
    <property type="entry name" value="Hexapeptide repeat proteins"/>
    <property type="match status" value="1"/>
</dbReference>
<sequence>MASRCVIGTGICLEQVFNAWRQAEPQADVRRIEVSIRTDYSFDLDALDGLDPAEDRLFVAYDERFGNFKRMELMQLAMARGFSLEAFVSTSAVVAADAVIGRNCFIGDGVVVGAGSRIDYNTVLHSGVKIGAGVHLRASCWCDIGVSIGHGTEIGAHAILRMGAVVGPGVRIGRHCELGWPRLYDRDVPSRTVYDTRYDEPILVYGQ</sequence>
<evidence type="ECO:0008006" key="4">
    <source>
        <dbReference type="Google" id="ProtNLM"/>
    </source>
</evidence>
<organism evidence="2 3">
    <name type="scientific">Xanthomonas graminis pv. phlei</name>
    <dbReference type="NCBI Taxonomy" id="487906"/>
    <lineage>
        <taxon>Bacteria</taxon>
        <taxon>Pseudomonadati</taxon>
        <taxon>Pseudomonadota</taxon>
        <taxon>Gammaproteobacteria</taxon>
        <taxon>Lysobacterales</taxon>
        <taxon>Lysobacteraceae</taxon>
        <taxon>Xanthomonas</taxon>
        <taxon>Xanthomonas translucens group</taxon>
        <taxon>Xanthomonas graminis</taxon>
    </lineage>
</organism>
<name>A0A0K2ZQA8_9XANT</name>
<dbReference type="PANTHER" id="PTHR43300:SF7">
    <property type="entry name" value="UDP-N-ACETYLBACILLOSAMINE N-ACETYLTRANSFERASE"/>
    <property type="match status" value="1"/>
</dbReference>
<gene>
    <name evidence="2" type="ORF">XTPLMG730_1464</name>
</gene>
<evidence type="ECO:0000313" key="2">
    <source>
        <dbReference type="EMBL" id="CTP86424.1"/>
    </source>
</evidence>
<dbReference type="EMBL" id="CXOJ01000024">
    <property type="protein sequence ID" value="CTP86424.1"/>
    <property type="molecule type" value="Genomic_DNA"/>
</dbReference>
<evidence type="ECO:0000256" key="1">
    <source>
        <dbReference type="ARBA" id="ARBA00007274"/>
    </source>
</evidence>
<accession>A0A0K2ZQA8</accession>
<dbReference type="SUPFAM" id="SSF51161">
    <property type="entry name" value="Trimeric LpxA-like enzymes"/>
    <property type="match status" value="1"/>
</dbReference>
<dbReference type="Proteomes" id="UP000045978">
    <property type="component" value="Unassembled WGS sequence"/>
</dbReference>
<dbReference type="InterPro" id="IPR011004">
    <property type="entry name" value="Trimer_LpxA-like_sf"/>
</dbReference>
<dbReference type="AlphaFoldDB" id="A0A0K2ZQA8"/>
<evidence type="ECO:0000313" key="3">
    <source>
        <dbReference type="Proteomes" id="UP000045978"/>
    </source>
</evidence>
<dbReference type="RefSeq" id="WP_053837811.1">
    <property type="nucleotide sequence ID" value="NZ_CP076251.1"/>
</dbReference>
<reference evidence="2 3" key="1">
    <citation type="submission" date="2015-07" db="EMBL/GenBank/DDBJ databases">
        <authorList>
            <person name="Noorani M."/>
        </authorList>
    </citation>
    <scope>NUCLEOTIDE SEQUENCE [LARGE SCALE GENOMIC DNA]</scope>
    <source>
        <strain evidence="2">LMG730</strain>
    </source>
</reference>
<dbReference type="PANTHER" id="PTHR43300">
    <property type="entry name" value="ACETYLTRANSFERASE"/>
    <property type="match status" value="1"/>
</dbReference>
<comment type="similarity">
    <text evidence="1">Belongs to the transferase hexapeptide repeat family.</text>
</comment>
<dbReference type="InterPro" id="IPR050179">
    <property type="entry name" value="Trans_hexapeptide_repeat"/>
</dbReference>
<proteinExistence type="inferred from homology"/>